<keyword evidence="1" id="KW-0472">Membrane</keyword>
<feature type="transmembrane region" description="Helical" evidence="1">
    <location>
        <begin position="293"/>
        <end position="314"/>
    </location>
</feature>
<feature type="transmembrane region" description="Helical" evidence="1">
    <location>
        <begin position="244"/>
        <end position="261"/>
    </location>
</feature>
<accession>A0ABY7B673</accession>
<feature type="transmembrane region" description="Helical" evidence="1">
    <location>
        <begin position="120"/>
        <end position="139"/>
    </location>
</feature>
<feature type="transmembrane region" description="Helical" evidence="1">
    <location>
        <begin position="145"/>
        <end position="166"/>
    </location>
</feature>
<evidence type="ECO:0000256" key="1">
    <source>
        <dbReference type="SAM" id="Phobius"/>
    </source>
</evidence>
<keyword evidence="1" id="KW-1133">Transmembrane helix</keyword>
<feature type="transmembrane region" description="Helical" evidence="1">
    <location>
        <begin position="379"/>
        <end position="397"/>
    </location>
</feature>
<organism evidence="2 3">
    <name type="scientific">Amycolatopsis cynarae</name>
    <dbReference type="NCBI Taxonomy" id="2995223"/>
    <lineage>
        <taxon>Bacteria</taxon>
        <taxon>Bacillati</taxon>
        <taxon>Actinomycetota</taxon>
        <taxon>Actinomycetes</taxon>
        <taxon>Pseudonocardiales</taxon>
        <taxon>Pseudonocardiaceae</taxon>
        <taxon>Amycolatopsis</taxon>
    </lineage>
</organism>
<feature type="transmembrane region" description="Helical" evidence="1">
    <location>
        <begin position="350"/>
        <end position="367"/>
    </location>
</feature>
<dbReference type="Proteomes" id="UP001163203">
    <property type="component" value="Chromosome"/>
</dbReference>
<dbReference type="RefSeq" id="WP_268756819.1">
    <property type="nucleotide sequence ID" value="NZ_CP113836.1"/>
</dbReference>
<dbReference type="EMBL" id="CP113836">
    <property type="protein sequence ID" value="WAL66688.1"/>
    <property type="molecule type" value="Genomic_DNA"/>
</dbReference>
<evidence type="ECO:0000313" key="2">
    <source>
        <dbReference type="EMBL" id="WAL66688.1"/>
    </source>
</evidence>
<reference evidence="2" key="1">
    <citation type="submission" date="2022-11" db="EMBL/GenBank/DDBJ databases">
        <authorList>
            <person name="Mo P."/>
        </authorList>
    </citation>
    <scope>NUCLEOTIDE SEQUENCE</scope>
    <source>
        <strain evidence="2">HUAS 11-8</strain>
    </source>
</reference>
<feature type="transmembrane region" description="Helical" evidence="1">
    <location>
        <begin position="326"/>
        <end position="344"/>
    </location>
</feature>
<keyword evidence="1" id="KW-0812">Transmembrane</keyword>
<keyword evidence="3" id="KW-1185">Reference proteome</keyword>
<sequence>MVAAPPLDPPTDAVTRPRPARSARWWARLPAVAAMLGGLTLIGARAAQYGNWLVDDAAITFAYARNLAEGLGPVAQPGVPPVEGFSNPTWTALLAVGRLLGLFDRGTLFGIPDYILFPKALALLCCAGILIAAHSAASLVSRRPWLVTLCTGALLAAVPSFVAWCFSGLENSLFALLVTSLAVVTFRAAMLGRLLTPKVAITVGLLAALAALTRPDGAIYAAAYPLTALIQLRRTTLASTVRSVLVSGAAFAALFGTYLTWRYVVFGRLVANTAVAKSQQAPDLKQFTRAGELVLYAGTLAVLLLVLVVGLVMARSSWWRQGMPALLVPLGLALIAYAVLNPDWMGEYRFATPVWAMAALIGPLATGEAFRGSGVRGRFVLAVAMTAALVPSGASLADAGNRFRDQPTLPMCFVADRFGRVFNTYADLFDVRQGSILEPDLGGTSLTSRLPILDLAGLVDAKIADYYHHHDMAALRDRVFEDVKPTFLHFRLYWGGATGIATDPRLLRDYYPLYTYPAPAELGGDWVRKDAVHSEEQLAAARAYAATAVPETERKLWVWPRRSCGDTLRPGQTTLDQH</sequence>
<feature type="transmembrane region" description="Helical" evidence="1">
    <location>
        <begin position="25"/>
        <end position="44"/>
    </location>
</feature>
<protein>
    <recommendedName>
        <fullName evidence="4">Glycosyltransferase RgtA/B/C/D-like domain-containing protein</fullName>
    </recommendedName>
</protein>
<proteinExistence type="predicted"/>
<evidence type="ECO:0000313" key="3">
    <source>
        <dbReference type="Proteomes" id="UP001163203"/>
    </source>
</evidence>
<name>A0ABY7B673_9PSEU</name>
<feature type="transmembrane region" description="Helical" evidence="1">
    <location>
        <begin position="173"/>
        <end position="195"/>
    </location>
</feature>
<evidence type="ECO:0008006" key="4">
    <source>
        <dbReference type="Google" id="ProtNLM"/>
    </source>
</evidence>
<gene>
    <name evidence="2" type="ORF">ORV05_02410</name>
</gene>